<feature type="transmembrane region" description="Helical" evidence="1">
    <location>
        <begin position="252"/>
        <end position="270"/>
    </location>
</feature>
<reference evidence="2 3" key="1">
    <citation type="submission" date="2019-04" db="EMBL/GenBank/DDBJ databases">
        <title>Streptomyces sp. nov. Bv016 isolated from bark of Buahinia variegata.</title>
        <authorList>
            <person name="Kanchanasin P."/>
            <person name="Tanasupawat S."/>
            <person name="Yuki M."/>
            <person name="Kudo T."/>
        </authorList>
    </citation>
    <scope>NUCLEOTIDE SEQUENCE [LARGE SCALE GENOMIC DNA]</scope>
    <source>
        <strain evidence="2 3">Bv016</strain>
    </source>
</reference>
<keyword evidence="1" id="KW-0812">Transmembrane</keyword>
<dbReference type="Proteomes" id="UP000298159">
    <property type="component" value="Unassembled WGS sequence"/>
</dbReference>
<feature type="transmembrane region" description="Helical" evidence="1">
    <location>
        <begin position="141"/>
        <end position="163"/>
    </location>
</feature>
<keyword evidence="3" id="KW-1185">Reference proteome</keyword>
<protein>
    <recommendedName>
        <fullName evidence="4">Integral membrane protein</fullName>
    </recommendedName>
</protein>
<keyword evidence="1" id="KW-0472">Membrane</keyword>
<feature type="transmembrane region" description="Helical" evidence="1">
    <location>
        <begin position="277"/>
        <end position="297"/>
    </location>
</feature>
<organism evidence="2 3">
    <name type="scientific">Streptomyces bauhiniae</name>
    <dbReference type="NCBI Taxonomy" id="2340725"/>
    <lineage>
        <taxon>Bacteria</taxon>
        <taxon>Bacillati</taxon>
        <taxon>Actinomycetota</taxon>
        <taxon>Actinomycetes</taxon>
        <taxon>Kitasatosporales</taxon>
        <taxon>Streptomycetaceae</taxon>
        <taxon>Streptomyces</taxon>
    </lineage>
</organism>
<feature type="transmembrane region" description="Helical" evidence="1">
    <location>
        <begin position="183"/>
        <end position="203"/>
    </location>
</feature>
<feature type="transmembrane region" description="Helical" evidence="1">
    <location>
        <begin position="76"/>
        <end position="97"/>
    </location>
</feature>
<evidence type="ECO:0000313" key="2">
    <source>
        <dbReference type="EMBL" id="TGN81961.1"/>
    </source>
</evidence>
<dbReference type="AlphaFoldDB" id="A0A4Z1DHV2"/>
<feature type="transmembrane region" description="Helical" evidence="1">
    <location>
        <begin position="317"/>
        <end position="336"/>
    </location>
</feature>
<name>A0A4Z1DHV2_9ACTN</name>
<feature type="transmembrane region" description="Helical" evidence="1">
    <location>
        <begin position="224"/>
        <end position="246"/>
    </location>
</feature>
<proteinExistence type="predicted"/>
<sequence>MKALLHQHRELCERAVDPLEIAAGLEAHGFTDRSAARYRHRDVFSLAEELYARVPRDADPAPEPAPGPAPRIRTGWVLLTLLPGAVASGTVAGLRLGPGSARPLVALGGLLAVTLAVRAALGRGPLAARPGTAPRPSAPVWTTCLLGYALLGDGLLDAVVSGGPDALPTGAPDGPWPAATAPVLALALACAPAAWCAHLLDLGARRRLAGSRGLEDFTSGARPLLLGVLALYLSALTGLLALTGAVLHEDPAYPQALTLGALLFLARLLTAHRHRHAPAVILGAAAAAEVAAPALVLSGRLPDCGFLAVPVTTLVDPLGVTAVPTLTCACAALTLLTHALRTLTRASAHAPAGGPE</sequence>
<feature type="transmembrane region" description="Helical" evidence="1">
    <location>
        <begin position="103"/>
        <end position="121"/>
    </location>
</feature>
<evidence type="ECO:0000313" key="3">
    <source>
        <dbReference type="Proteomes" id="UP000298159"/>
    </source>
</evidence>
<comment type="caution">
    <text evidence="2">The sequence shown here is derived from an EMBL/GenBank/DDBJ whole genome shotgun (WGS) entry which is preliminary data.</text>
</comment>
<keyword evidence="1" id="KW-1133">Transmembrane helix</keyword>
<evidence type="ECO:0008006" key="4">
    <source>
        <dbReference type="Google" id="ProtNLM"/>
    </source>
</evidence>
<evidence type="ECO:0000256" key="1">
    <source>
        <dbReference type="SAM" id="Phobius"/>
    </source>
</evidence>
<gene>
    <name evidence="2" type="ORF">E5083_03070</name>
</gene>
<accession>A0A4Z1DHV2</accession>
<dbReference type="EMBL" id="SRRT01000001">
    <property type="protein sequence ID" value="TGN81961.1"/>
    <property type="molecule type" value="Genomic_DNA"/>
</dbReference>